<name>A0A5J4QC13_9ZZZZ</name>
<evidence type="ECO:0000313" key="1">
    <source>
        <dbReference type="EMBL" id="KAA6319207.1"/>
    </source>
</evidence>
<proteinExistence type="predicted"/>
<dbReference type="EMBL" id="SNRY01003955">
    <property type="protein sequence ID" value="KAA6319207.1"/>
    <property type="molecule type" value="Genomic_DNA"/>
</dbReference>
<sequence length="195" mass="22563">MKKILLLITCLLVISVNIIAQDNNISSHLIFKNIPIDGKLDEFVAKLENEGFSVNDKFDAAASLSGEFVNKQCTILVCASPKTKIAYMVIVTLPEDNSWRSLKRDYFNFKEQYEKKYGKTNDSENYFSKPYYEGDGYELQALKNEKCSYRTRWNLKEGKVMVHISSDCKIPFVYMDNINRKIYDSECQSKVQDDI</sequence>
<dbReference type="AlphaFoldDB" id="A0A5J4QC13"/>
<protein>
    <submittedName>
        <fullName evidence="1">Uncharacterized protein</fullName>
    </submittedName>
</protein>
<gene>
    <name evidence="1" type="ORF">EZS27_030871</name>
</gene>
<organism evidence="1">
    <name type="scientific">termite gut metagenome</name>
    <dbReference type="NCBI Taxonomy" id="433724"/>
    <lineage>
        <taxon>unclassified sequences</taxon>
        <taxon>metagenomes</taxon>
        <taxon>organismal metagenomes</taxon>
    </lineage>
</organism>
<reference evidence="1" key="1">
    <citation type="submission" date="2019-03" db="EMBL/GenBank/DDBJ databases">
        <title>Single cell metagenomics reveals metabolic interactions within the superorganism composed of flagellate Streblomastix strix and complex community of Bacteroidetes bacteria on its surface.</title>
        <authorList>
            <person name="Treitli S.C."/>
            <person name="Kolisko M."/>
            <person name="Husnik F."/>
            <person name="Keeling P."/>
            <person name="Hampl V."/>
        </authorList>
    </citation>
    <scope>NUCLEOTIDE SEQUENCE</scope>
    <source>
        <strain evidence="1">STM</strain>
    </source>
</reference>
<comment type="caution">
    <text evidence="1">The sequence shown here is derived from an EMBL/GenBank/DDBJ whole genome shotgun (WGS) entry which is preliminary data.</text>
</comment>
<accession>A0A5J4QC13</accession>